<evidence type="ECO:0000313" key="2">
    <source>
        <dbReference type="EMBL" id="POO00615.1"/>
    </source>
</evidence>
<proteinExistence type="predicted"/>
<comment type="caution">
    <text evidence="2">The sequence shown here is derived from an EMBL/GenBank/DDBJ whole genome shotgun (WGS) entry which is preliminary data.</text>
</comment>
<feature type="region of interest" description="Disordered" evidence="1">
    <location>
        <begin position="51"/>
        <end position="81"/>
    </location>
</feature>
<evidence type="ECO:0000256" key="1">
    <source>
        <dbReference type="SAM" id="MobiDB-lite"/>
    </source>
</evidence>
<keyword evidence="3" id="KW-1185">Reference proteome</keyword>
<sequence length="134" mass="14363">MGGPGGPAHNRLKGVDRMGRPVKKAGWASPGLLACRAPRRANWLGLKQAETSWPTPASHNRLKGADRMGRPVKKAGRASPGLLACRAPRRANWLGLKRAETSWPAPACQAEIPSLARAWDQVGLSPVPHMNKPS</sequence>
<organism evidence="2 3">
    <name type="scientific">Trema orientale</name>
    <name type="common">Charcoal tree</name>
    <name type="synonym">Celtis orientalis</name>
    <dbReference type="NCBI Taxonomy" id="63057"/>
    <lineage>
        <taxon>Eukaryota</taxon>
        <taxon>Viridiplantae</taxon>
        <taxon>Streptophyta</taxon>
        <taxon>Embryophyta</taxon>
        <taxon>Tracheophyta</taxon>
        <taxon>Spermatophyta</taxon>
        <taxon>Magnoliopsida</taxon>
        <taxon>eudicotyledons</taxon>
        <taxon>Gunneridae</taxon>
        <taxon>Pentapetalae</taxon>
        <taxon>rosids</taxon>
        <taxon>fabids</taxon>
        <taxon>Rosales</taxon>
        <taxon>Cannabaceae</taxon>
        <taxon>Trema</taxon>
    </lineage>
</organism>
<evidence type="ECO:0000313" key="3">
    <source>
        <dbReference type="Proteomes" id="UP000237000"/>
    </source>
</evidence>
<reference evidence="3" key="1">
    <citation type="submission" date="2016-06" db="EMBL/GenBank/DDBJ databases">
        <title>Parallel loss of symbiosis genes in relatives of nitrogen-fixing non-legume Parasponia.</title>
        <authorList>
            <person name="Van Velzen R."/>
            <person name="Holmer R."/>
            <person name="Bu F."/>
            <person name="Rutten L."/>
            <person name="Van Zeijl A."/>
            <person name="Liu W."/>
            <person name="Santuari L."/>
            <person name="Cao Q."/>
            <person name="Sharma T."/>
            <person name="Shen D."/>
            <person name="Roswanjaya Y."/>
            <person name="Wardhani T."/>
            <person name="Kalhor M.S."/>
            <person name="Jansen J."/>
            <person name="Van den Hoogen J."/>
            <person name="Gungor B."/>
            <person name="Hartog M."/>
            <person name="Hontelez J."/>
            <person name="Verver J."/>
            <person name="Yang W.-C."/>
            <person name="Schijlen E."/>
            <person name="Repin R."/>
            <person name="Schilthuizen M."/>
            <person name="Schranz E."/>
            <person name="Heidstra R."/>
            <person name="Miyata K."/>
            <person name="Fedorova E."/>
            <person name="Kohlen W."/>
            <person name="Bisseling T."/>
            <person name="Smit S."/>
            <person name="Geurts R."/>
        </authorList>
    </citation>
    <scope>NUCLEOTIDE SEQUENCE [LARGE SCALE GENOMIC DNA]</scope>
    <source>
        <strain evidence="3">cv. RG33-2</strain>
    </source>
</reference>
<name>A0A2P5FS27_TREOI</name>
<dbReference type="InParanoid" id="A0A2P5FS27"/>
<accession>A0A2P5FS27</accession>
<gene>
    <name evidence="2" type="ORF">TorRG33x02_036890</name>
</gene>
<dbReference type="Proteomes" id="UP000237000">
    <property type="component" value="Unassembled WGS sequence"/>
</dbReference>
<protein>
    <submittedName>
        <fullName evidence="2">Uncharacterized protein</fullName>
    </submittedName>
</protein>
<dbReference type="AlphaFoldDB" id="A0A2P5FS27"/>
<dbReference type="EMBL" id="JXTC01000012">
    <property type="protein sequence ID" value="POO00615.1"/>
    <property type="molecule type" value="Genomic_DNA"/>
</dbReference>